<comment type="caution">
    <text evidence="1">The sequence shown here is derived from an EMBL/GenBank/DDBJ whole genome shotgun (WGS) entry which is preliminary data.</text>
</comment>
<evidence type="ECO:0000313" key="1">
    <source>
        <dbReference type="EMBL" id="GJN64314.1"/>
    </source>
</evidence>
<organism evidence="1 2">
    <name type="scientific">Faecalibacterium gallinarum</name>
    <dbReference type="NCBI Taxonomy" id="2903556"/>
    <lineage>
        <taxon>Bacteria</taxon>
        <taxon>Bacillati</taxon>
        <taxon>Bacillota</taxon>
        <taxon>Clostridia</taxon>
        <taxon>Eubacteriales</taxon>
        <taxon>Oscillospiraceae</taxon>
        <taxon>Faecalibacterium</taxon>
    </lineage>
</organism>
<dbReference type="AlphaFoldDB" id="A0AA37IXV4"/>
<keyword evidence="2" id="KW-1185">Reference proteome</keyword>
<name>A0AA37IXV4_9FIRM</name>
<accession>A0AA37IXV4</accession>
<proteinExistence type="predicted"/>
<dbReference type="NCBIfam" id="TIGR04255">
    <property type="entry name" value="sporadTIGR04255"/>
    <property type="match status" value="1"/>
</dbReference>
<dbReference type="RefSeq" id="WP_238316552.1">
    <property type="nucleotide sequence ID" value="NZ_BQKV01000029.1"/>
</dbReference>
<dbReference type="InterPro" id="IPR026349">
    <property type="entry name" value="CHP04255"/>
</dbReference>
<reference evidence="1" key="1">
    <citation type="journal article" date="2022" name="Int. J. Syst. Evol. Microbiol.">
        <title>Genome-based, phenotypic and chemotaxonomic classification of Faecalibacterium strains: proposal of three novel species Faecalibacterium duncaniae sp. nov., Faecalibacterium hattorii sp. nov. and Faecalibacterium gallinarum sp. nov. .</title>
        <authorList>
            <person name="Sakamoto M."/>
            <person name="Sakurai N."/>
            <person name="Tanno H."/>
            <person name="Iino T."/>
            <person name="Ohkuma M."/>
            <person name="Endo A."/>
        </authorList>
    </citation>
    <scope>NUCLEOTIDE SEQUENCE</scope>
    <source>
        <strain evidence="1">JCM 17207</strain>
    </source>
</reference>
<gene>
    <name evidence="1" type="ORF">JCM17207_09390</name>
</gene>
<dbReference type="EMBL" id="BQKV01000029">
    <property type="protein sequence ID" value="GJN64314.1"/>
    <property type="molecule type" value="Genomic_DNA"/>
</dbReference>
<protein>
    <recommendedName>
        <fullName evidence="3">TIGR04255 family protein</fullName>
    </recommendedName>
</protein>
<evidence type="ECO:0008006" key="3">
    <source>
        <dbReference type="Google" id="ProtNLM"/>
    </source>
</evidence>
<evidence type="ECO:0000313" key="2">
    <source>
        <dbReference type="Proteomes" id="UP001055185"/>
    </source>
</evidence>
<dbReference type="Proteomes" id="UP001055185">
    <property type="component" value="Unassembled WGS sequence"/>
</dbReference>
<sequence>MLEYSAVCYKNSFLNQVIVRVDFAQFIQTNMVFDENIEKEILKIFPRRGKDQIIRFNSINVVFDQKNNGLPNANGEIIEGIQREYFTNDGGSKLILTNKFIIFEINKYVSFELHKQWFQSILLALFQKNRVSATRTGIRYINIFDTSKIKLQKKYFTSEIASSLYVRIAEEQTPRLIRSMHMAEYRVDEMTMNFRYGMFNPEYPNFLKKNDFALDFDFFSNEIIDSSDEILQVLDKGHNEIQSMFEQSITDSLREVMDIE</sequence>